<organism evidence="2 3">
    <name type="scientific">Archaeoglobus profundus (strain DSM 5631 / JCM 9629 / NBRC 100127 / Av18)</name>
    <dbReference type="NCBI Taxonomy" id="572546"/>
    <lineage>
        <taxon>Archaea</taxon>
        <taxon>Methanobacteriati</taxon>
        <taxon>Methanobacteriota</taxon>
        <taxon>Archaeoglobi</taxon>
        <taxon>Archaeoglobales</taxon>
        <taxon>Archaeoglobaceae</taxon>
        <taxon>Archaeoglobus</taxon>
    </lineage>
</organism>
<dbReference type="InterPro" id="IPR002716">
    <property type="entry name" value="PIN_dom"/>
</dbReference>
<keyword evidence="3" id="KW-1185">Reference proteome</keyword>
<dbReference type="Pfam" id="PF01850">
    <property type="entry name" value="PIN"/>
    <property type="match status" value="1"/>
</dbReference>
<dbReference type="AlphaFoldDB" id="D2RDS4"/>
<gene>
    <name evidence="2" type="ordered locus">Arcpr_1216</name>
</gene>
<dbReference type="EMBL" id="CP001857">
    <property type="protein sequence ID" value="ADB58268.1"/>
    <property type="molecule type" value="Genomic_DNA"/>
</dbReference>
<dbReference type="HOGENOM" id="CLU_143936_0_0_2"/>
<dbReference type="InterPro" id="IPR029060">
    <property type="entry name" value="PIN-like_dom_sf"/>
</dbReference>
<dbReference type="eggNOG" id="arCOG06028">
    <property type="taxonomic scope" value="Archaea"/>
</dbReference>
<evidence type="ECO:0000313" key="3">
    <source>
        <dbReference type="Proteomes" id="UP000001901"/>
    </source>
</evidence>
<dbReference type="Gene3D" id="3.40.50.1010">
    <property type="entry name" value="5'-nuclease"/>
    <property type="match status" value="1"/>
</dbReference>
<dbReference type="STRING" id="572546.Arcpr_1216"/>
<protein>
    <submittedName>
        <fullName evidence="2">PilT protein domain protein</fullName>
    </submittedName>
</protein>
<dbReference type="PaxDb" id="572546-Arcpr_1216"/>
<reference evidence="2 3" key="1">
    <citation type="journal article" date="2010" name="Stand. Genomic Sci.">
        <title>Complete genome sequence of Archaeoglobus profundus type strain (AV18).</title>
        <authorList>
            <person name="von Jan M."/>
            <person name="Lapidus A."/>
            <person name="Del Rio T.G."/>
            <person name="Copeland A."/>
            <person name="Tice H."/>
            <person name="Cheng J.F."/>
            <person name="Lucas S."/>
            <person name="Chen F."/>
            <person name="Nolan M."/>
            <person name="Goodwin L."/>
            <person name="Han C."/>
            <person name="Pitluck S."/>
            <person name="Liolios K."/>
            <person name="Ivanova N."/>
            <person name="Mavromatis K."/>
            <person name="Ovchinnikova G."/>
            <person name="Chertkov O."/>
            <person name="Pati A."/>
            <person name="Chen A."/>
            <person name="Palaniappan K."/>
            <person name="Land M."/>
            <person name="Hauser L."/>
            <person name="Chang Y.J."/>
            <person name="Jeffries C.D."/>
            <person name="Saunders E."/>
            <person name="Brettin T."/>
            <person name="Detter J.C."/>
            <person name="Chain P."/>
            <person name="Eichinger K."/>
            <person name="Huber H."/>
            <person name="Spring S."/>
            <person name="Rohde M."/>
            <person name="Goker M."/>
            <person name="Wirth R."/>
            <person name="Woyke T."/>
            <person name="Bristow J."/>
            <person name="Eisen J.A."/>
            <person name="Markowitz V."/>
            <person name="Hugenholtz P."/>
            <person name="Kyrpides N.C."/>
            <person name="Klenk H.P."/>
        </authorList>
    </citation>
    <scope>NUCLEOTIDE SEQUENCE [LARGE SCALE GENOMIC DNA]</scope>
    <source>
        <strain evidence="3">DSM 5631 / JCM 9629 / NBRC 100127 / Av18</strain>
    </source>
</reference>
<name>D2RDS4_ARCPA</name>
<dbReference type="OrthoDB" id="46150at2157"/>
<dbReference type="Proteomes" id="UP000001901">
    <property type="component" value="Chromosome"/>
</dbReference>
<evidence type="ECO:0000313" key="2">
    <source>
        <dbReference type="EMBL" id="ADB58268.1"/>
    </source>
</evidence>
<dbReference type="RefSeq" id="WP_012940604.1">
    <property type="nucleotide sequence ID" value="NC_013741.1"/>
</dbReference>
<proteinExistence type="predicted"/>
<dbReference type="SUPFAM" id="SSF88723">
    <property type="entry name" value="PIN domain-like"/>
    <property type="match status" value="1"/>
</dbReference>
<sequence>MKVLLDTSLLLPTLGIEVERADKILKRLRDHELYYSDFSILECLWVVNSLKKKGKFDYDSFESGIKSILECYAKADINAEIVLKAFEIHEMGHKDIIDCLLYSTALHNNMKFASLDNELKKFVRNNNLEYIFFK</sequence>
<feature type="domain" description="PIN" evidence="1">
    <location>
        <begin position="3"/>
        <end position="122"/>
    </location>
</feature>
<accession>D2RDS4</accession>
<dbReference type="KEGG" id="apo:Arcpr_1216"/>
<evidence type="ECO:0000259" key="1">
    <source>
        <dbReference type="Pfam" id="PF01850"/>
    </source>
</evidence>
<dbReference type="GeneID" id="8739898"/>
<dbReference type="CDD" id="cd18688">
    <property type="entry name" value="PIN_VapC-like"/>
    <property type="match status" value="1"/>
</dbReference>